<accession>A0AAX3I1M0</accession>
<proteinExistence type="predicted"/>
<organism evidence="1 2">
    <name type="scientific">Pseudomonas synxantha</name>
    <dbReference type="NCBI Taxonomy" id="47883"/>
    <lineage>
        <taxon>Bacteria</taxon>
        <taxon>Pseudomonadati</taxon>
        <taxon>Pseudomonadota</taxon>
        <taxon>Gammaproteobacteria</taxon>
        <taxon>Pseudomonadales</taxon>
        <taxon>Pseudomonadaceae</taxon>
        <taxon>Pseudomonas</taxon>
    </lineage>
</organism>
<gene>
    <name evidence="1" type="ORF">NCTC10696_00917</name>
</gene>
<dbReference type="RefSeq" id="WP_019818100.1">
    <property type="nucleotide sequence ID" value="NZ_CBCSGQ010000003.1"/>
</dbReference>
<name>A0AAX3I1M0_9PSED</name>
<dbReference type="Proteomes" id="UP000306562">
    <property type="component" value="Chromosome"/>
</dbReference>
<reference evidence="1 2" key="1">
    <citation type="submission" date="2019-05" db="EMBL/GenBank/DDBJ databases">
        <authorList>
            <consortium name="Pathogen Informatics"/>
        </authorList>
    </citation>
    <scope>NUCLEOTIDE SEQUENCE [LARGE SCALE GENOMIC DNA]</scope>
    <source>
        <strain evidence="1 2">NCTC10696</strain>
    </source>
</reference>
<protein>
    <recommendedName>
        <fullName evidence="3">Phage protein</fullName>
    </recommendedName>
</protein>
<dbReference type="GeneID" id="99863578"/>
<dbReference type="EMBL" id="LR590482">
    <property type="protein sequence ID" value="VTQ91258.1"/>
    <property type="molecule type" value="Genomic_DNA"/>
</dbReference>
<evidence type="ECO:0008006" key="3">
    <source>
        <dbReference type="Google" id="ProtNLM"/>
    </source>
</evidence>
<evidence type="ECO:0000313" key="1">
    <source>
        <dbReference type="EMBL" id="VTQ91258.1"/>
    </source>
</evidence>
<sequence length="165" mass="18583">MNTLFTQSLDIRVAYAKAEIYGDEITQYEAEIEAHILGADAYRAGQPIVPELFKTVPALSRAWGEGVNAAINGGGWSRFTEEDQQQLITPEPYIVSDFAYGKLAFAECGIEYPLQILKSAAGYYIGTADEFEPVSRESEEYYRSEYAAKQAFDLNLWTQRHVCWS</sequence>
<dbReference type="AlphaFoldDB" id="A0AAX3I1M0"/>
<evidence type="ECO:0000313" key="2">
    <source>
        <dbReference type="Proteomes" id="UP000306562"/>
    </source>
</evidence>